<dbReference type="Proteomes" id="UP001146351">
    <property type="component" value="Unassembled WGS sequence"/>
</dbReference>
<sequence length="381" mass="42247">MPRILPWLLEQDDMKRVKRESTPQKRVKREPSDTDLTSKNPSSSPNKKDFLRSSQSPPTSPARACPAEEFLIEGLSHDDAWIMVEDEFYAVAQSFTQHLHYAEYLRRKKEIKAQSAEAIRELERPTDGRTTIPKDLQRQKDAETLAARQKAGVEQMLGPADKDDDEDTDTWAGTHLQGFITSPRKMRSLLGARGLKSSTRAAAGFGQAAGTVDGGGLLSTSQSGLPSRAVNAQVIGLDEETASENDSGKMPEASISAINLETASEDDDLDGHHQPTIEQTPRCKETTPPVPPSINRRTQRTSPTSKEKPKPSRASRHSHGYKSRVQSLFDDLDELPEPPQSTPLFERTKSPSNEQTPRAPSQVNNLECKDTRLKDVPTFLM</sequence>
<accession>A0A9W9LMB3</accession>
<name>A0A9W9LMB3_9EURO</name>
<protein>
    <submittedName>
        <fullName evidence="2">Uncharacterized protein</fullName>
    </submittedName>
</protein>
<feature type="region of interest" description="Disordered" evidence="1">
    <location>
        <begin position="237"/>
        <end position="381"/>
    </location>
</feature>
<evidence type="ECO:0000313" key="2">
    <source>
        <dbReference type="EMBL" id="KAJ5165911.1"/>
    </source>
</evidence>
<evidence type="ECO:0000256" key="1">
    <source>
        <dbReference type="SAM" id="MobiDB-lite"/>
    </source>
</evidence>
<organism evidence="2 3">
    <name type="scientific">Penicillium capsulatum</name>
    <dbReference type="NCBI Taxonomy" id="69766"/>
    <lineage>
        <taxon>Eukaryota</taxon>
        <taxon>Fungi</taxon>
        <taxon>Dikarya</taxon>
        <taxon>Ascomycota</taxon>
        <taxon>Pezizomycotina</taxon>
        <taxon>Eurotiomycetes</taxon>
        <taxon>Eurotiomycetidae</taxon>
        <taxon>Eurotiales</taxon>
        <taxon>Aspergillaceae</taxon>
        <taxon>Penicillium</taxon>
    </lineage>
</organism>
<dbReference type="AlphaFoldDB" id="A0A9W9LMB3"/>
<feature type="compositionally biased region" description="Polar residues" evidence="1">
    <location>
        <begin position="350"/>
        <end position="365"/>
    </location>
</feature>
<evidence type="ECO:0000313" key="3">
    <source>
        <dbReference type="Proteomes" id="UP001146351"/>
    </source>
</evidence>
<comment type="caution">
    <text evidence="2">The sequence shown here is derived from an EMBL/GenBank/DDBJ whole genome shotgun (WGS) entry which is preliminary data.</text>
</comment>
<gene>
    <name evidence="2" type="ORF">N7492_006207</name>
</gene>
<keyword evidence="3" id="KW-1185">Reference proteome</keyword>
<proteinExistence type="predicted"/>
<reference evidence="2" key="1">
    <citation type="submission" date="2022-11" db="EMBL/GenBank/DDBJ databases">
        <authorList>
            <person name="Petersen C."/>
        </authorList>
    </citation>
    <scope>NUCLEOTIDE SEQUENCE</scope>
    <source>
        <strain evidence="2">IBT 21917</strain>
    </source>
</reference>
<feature type="compositionally biased region" description="Basic and acidic residues" evidence="1">
    <location>
        <begin position="270"/>
        <end position="285"/>
    </location>
</feature>
<reference evidence="2" key="2">
    <citation type="journal article" date="2023" name="IMA Fungus">
        <title>Comparative genomic study of the Penicillium genus elucidates a diverse pangenome and 15 lateral gene transfer events.</title>
        <authorList>
            <person name="Petersen C."/>
            <person name="Sorensen T."/>
            <person name="Nielsen M.R."/>
            <person name="Sondergaard T.E."/>
            <person name="Sorensen J.L."/>
            <person name="Fitzpatrick D.A."/>
            <person name="Frisvad J.C."/>
            <person name="Nielsen K.L."/>
        </authorList>
    </citation>
    <scope>NUCLEOTIDE SEQUENCE</scope>
    <source>
        <strain evidence="2">IBT 21917</strain>
    </source>
</reference>
<feature type="region of interest" description="Disordered" evidence="1">
    <location>
        <begin position="15"/>
        <end position="64"/>
    </location>
</feature>
<dbReference type="EMBL" id="JAPQKO010000004">
    <property type="protein sequence ID" value="KAJ5165911.1"/>
    <property type="molecule type" value="Genomic_DNA"/>
</dbReference>
<dbReference type="OrthoDB" id="5374569at2759"/>
<feature type="compositionally biased region" description="Basic residues" evidence="1">
    <location>
        <begin position="311"/>
        <end position="322"/>
    </location>
</feature>